<gene>
    <name evidence="3" type="ORF">SCF082_LOCUS51846</name>
</gene>
<dbReference type="EMBL" id="CAXAMM010043795">
    <property type="protein sequence ID" value="CAK9111786.1"/>
    <property type="molecule type" value="Genomic_DNA"/>
</dbReference>
<feature type="region of interest" description="Disordered" evidence="2">
    <location>
        <begin position="230"/>
        <end position="254"/>
    </location>
</feature>
<evidence type="ECO:0000313" key="3">
    <source>
        <dbReference type="EMBL" id="CAK9111786.1"/>
    </source>
</evidence>
<proteinExistence type="predicted"/>
<organism evidence="3 4">
    <name type="scientific">Durusdinium trenchii</name>
    <dbReference type="NCBI Taxonomy" id="1381693"/>
    <lineage>
        <taxon>Eukaryota</taxon>
        <taxon>Sar</taxon>
        <taxon>Alveolata</taxon>
        <taxon>Dinophyceae</taxon>
        <taxon>Suessiales</taxon>
        <taxon>Symbiodiniaceae</taxon>
        <taxon>Durusdinium</taxon>
    </lineage>
</organism>
<name>A0ABP0SHE1_9DINO</name>
<dbReference type="Proteomes" id="UP001642464">
    <property type="component" value="Unassembled WGS sequence"/>
</dbReference>
<evidence type="ECO:0000256" key="1">
    <source>
        <dbReference type="SAM" id="Coils"/>
    </source>
</evidence>
<comment type="caution">
    <text evidence="3">The sequence shown here is derived from an EMBL/GenBank/DDBJ whole genome shotgun (WGS) entry which is preliminary data.</text>
</comment>
<sequence length="564" mass="62315">MRALRNLWTRTTDLLTGSAARATAVQRIYVSSADPAEAEEEVVAEPVSTTPASQHHSPKRGPSTAWKSSTQEDVKLEVEDLPDDAPHVVTFSEDARNGYSGHAQDRERWLEATKIQAMTRGPDATRKELRLPDSSPERPEGLNPLWMRVLIKMMKGTSSLMKFQGIFGDNASSRICNRRIQRLPRLALSRPEMQGAGYALQTITTCSTLLWQITGGRQGRLQGLPCRKPPSEGPCVPHGRLGPRRAARSRRGLHRRAEAVEPAYDRAGKGRTQTLEWQRENDLDNSHGADLTPSLSSSFTAGMRYLWRVAVSHDNHDTLTDNMRMPRTDAKLHAGGRSRVPGAKGGGCVVTTCVSMVFEKFEAAQEEPSSVLAVKQEQAEFSRSSSSASSADEEKSQRQAAPLAVAPSSISQQTRLEAERRARAELQARLKEEEKHFPNVPQARVPHVVPARIQTPAFATSASLGQNVAVLALPGRRAECERKARAELQQRLQVEAKIVLEERAKAEKAKAKADEAKAKAPVRCFNVNKSPEVTVKPRKPHQDSPFWSVWESRKGRATSLEEAI</sequence>
<accession>A0ABP0SHE1</accession>
<feature type="region of interest" description="Disordered" evidence="2">
    <location>
        <begin position="36"/>
        <end position="71"/>
    </location>
</feature>
<keyword evidence="1" id="KW-0175">Coiled coil</keyword>
<evidence type="ECO:0000313" key="4">
    <source>
        <dbReference type="Proteomes" id="UP001642464"/>
    </source>
</evidence>
<reference evidence="3 4" key="1">
    <citation type="submission" date="2024-02" db="EMBL/GenBank/DDBJ databases">
        <authorList>
            <person name="Chen Y."/>
            <person name="Shah S."/>
            <person name="Dougan E. K."/>
            <person name="Thang M."/>
            <person name="Chan C."/>
        </authorList>
    </citation>
    <scope>NUCLEOTIDE SEQUENCE [LARGE SCALE GENOMIC DNA]</scope>
</reference>
<evidence type="ECO:0000256" key="2">
    <source>
        <dbReference type="SAM" id="MobiDB-lite"/>
    </source>
</evidence>
<feature type="region of interest" description="Disordered" evidence="2">
    <location>
        <begin position="383"/>
        <end position="421"/>
    </location>
</feature>
<feature type="compositionally biased region" description="Basic residues" evidence="2">
    <location>
        <begin position="241"/>
        <end position="254"/>
    </location>
</feature>
<feature type="coiled-coil region" evidence="1">
    <location>
        <begin position="489"/>
        <end position="519"/>
    </location>
</feature>
<keyword evidence="4" id="KW-1185">Reference proteome</keyword>
<protein>
    <submittedName>
        <fullName evidence="3">C2H2-type domain-containing protein</fullName>
    </submittedName>
</protein>